<accession>A0ABT3FH02</accession>
<gene>
    <name evidence="1" type="ORF">OC610_25390</name>
</gene>
<dbReference type="EMBL" id="JAOSHO010000625">
    <property type="protein sequence ID" value="MCW1247775.1"/>
    <property type="molecule type" value="Genomic_DNA"/>
</dbReference>
<keyword evidence="1" id="KW-0067">ATP-binding</keyword>
<proteinExistence type="predicted"/>
<name>A0ABT3FH02_9PSED</name>
<dbReference type="GO" id="GO:0005524">
    <property type="term" value="F:ATP binding"/>
    <property type="evidence" value="ECO:0007669"/>
    <property type="project" value="UniProtKB-KW"/>
</dbReference>
<keyword evidence="2" id="KW-1185">Reference proteome</keyword>
<keyword evidence="1" id="KW-0547">Nucleotide-binding</keyword>
<organism evidence="1 2">
    <name type="scientific">Pseudomonas agronomica</name>
    <dbReference type="NCBI Taxonomy" id="2979328"/>
    <lineage>
        <taxon>Bacteria</taxon>
        <taxon>Pseudomonadati</taxon>
        <taxon>Pseudomonadota</taxon>
        <taxon>Gammaproteobacteria</taxon>
        <taxon>Pseudomonadales</taxon>
        <taxon>Pseudomonadaceae</taxon>
        <taxon>Pseudomonas</taxon>
    </lineage>
</organism>
<dbReference type="Proteomes" id="UP001061999">
    <property type="component" value="Unassembled WGS sequence"/>
</dbReference>
<comment type="caution">
    <text evidence="1">The sequence shown here is derived from an EMBL/GenBank/DDBJ whole genome shotgun (WGS) entry which is preliminary data.</text>
</comment>
<sequence>MNALEVSDLSFAYGAREALRQIHFSVPAGH</sequence>
<protein>
    <submittedName>
        <fullName evidence="1">ABC transporter ATP-binding protein</fullName>
    </submittedName>
</protein>
<evidence type="ECO:0000313" key="1">
    <source>
        <dbReference type="EMBL" id="MCW1247775.1"/>
    </source>
</evidence>
<reference evidence="1" key="1">
    <citation type="submission" date="2022-07" db="EMBL/GenBank/DDBJ databases">
        <title>Pseudomonas agronomica sp. nov.: a novel bacterium with biotechnological application in the synthesis of biofertilizers from valorized agricultural residues.</title>
        <authorList>
            <person name="Robas M."/>
            <person name="Fernandez V.M."/>
            <person name="Luna L."/>
            <person name="Provanza A."/>
            <person name="Jimenez P.A."/>
        </authorList>
    </citation>
    <scope>NUCLEOTIDE SEQUENCE</scope>
    <source>
        <strain evidence="1">SAICEU22T</strain>
    </source>
</reference>
<evidence type="ECO:0000313" key="2">
    <source>
        <dbReference type="Proteomes" id="UP001061999"/>
    </source>
</evidence>
<feature type="non-terminal residue" evidence="1">
    <location>
        <position position="30"/>
    </location>
</feature>